<reference evidence="1 2" key="1">
    <citation type="submission" date="2011-06" db="EMBL/GenBank/DDBJ databases">
        <authorList>
            <person name="Muzny D."/>
            <person name="Qin X."/>
            <person name="Deng J."/>
            <person name="Jiang H."/>
            <person name="Liu Y."/>
            <person name="Qu J."/>
            <person name="Song X.-Z."/>
            <person name="Zhang L."/>
            <person name="Thornton R."/>
            <person name="Coyle M."/>
            <person name="Francisco L."/>
            <person name="Jackson L."/>
            <person name="Javaid M."/>
            <person name="Korchina V."/>
            <person name="Kovar C."/>
            <person name="Mata R."/>
            <person name="Mathew T."/>
            <person name="Ngo R."/>
            <person name="Nguyen L."/>
            <person name="Nguyen N."/>
            <person name="Okwuonu G."/>
            <person name="Ongeri F."/>
            <person name="Pham C."/>
            <person name="Simmons D."/>
            <person name="Wilczek-Boney K."/>
            <person name="Hale W."/>
            <person name="Jakkamsetti A."/>
            <person name="Pham P."/>
            <person name="Ruth R."/>
            <person name="San Lucas F."/>
            <person name="Warren J."/>
            <person name="Zhang J."/>
            <person name="Zhao Z."/>
            <person name="Zhou C."/>
            <person name="Zhu D."/>
            <person name="Lee S."/>
            <person name="Bess C."/>
            <person name="Blankenburg K."/>
            <person name="Forbes L."/>
            <person name="Fu Q."/>
            <person name="Gubbala S."/>
            <person name="Hirani K."/>
            <person name="Jayaseelan J.C."/>
            <person name="Lara F."/>
            <person name="Munidasa M."/>
            <person name="Palculict T."/>
            <person name="Patil S."/>
            <person name="Pu L.-L."/>
            <person name="Saada N."/>
            <person name="Tang L."/>
            <person name="Weissenberger G."/>
            <person name="Zhu Y."/>
            <person name="Hemphill L."/>
            <person name="Shang Y."/>
            <person name="Youmans B."/>
            <person name="Ayvaz T."/>
            <person name="Ross M."/>
            <person name="Santibanez J."/>
            <person name="Aqrawi P."/>
            <person name="Gross S."/>
            <person name="Joshi V."/>
            <person name="Fowler G."/>
            <person name="Nazareth L."/>
            <person name="Reid J."/>
            <person name="Worley K."/>
            <person name="Petrosino J."/>
            <person name="Highlander S."/>
            <person name="Gibbs R."/>
        </authorList>
    </citation>
    <scope>NUCLEOTIDE SEQUENCE [LARGE SCALE GENOMIC DNA]</scope>
    <source>
        <strain evidence="1 2">ATCC 25577</strain>
    </source>
</reference>
<evidence type="ECO:0000313" key="1">
    <source>
        <dbReference type="EMBL" id="EGY78198.1"/>
    </source>
</evidence>
<dbReference type="InterPro" id="IPR050490">
    <property type="entry name" value="Bact_solute-bd_prot1"/>
</dbReference>
<dbReference type="PANTHER" id="PTHR43649">
    <property type="entry name" value="ARABINOSE-BINDING PROTEIN-RELATED"/>
    <property type="match status" value="1"/>
</dbReference>
<name>G4CW74_9ACTN</name>
<dbReference type="InterPro" id="IPR006059">
    <property type="entry name" value="SBP"/>
</dbReference>
<keyword evidence="2" id="KW-1185">Reference proteome</keyword>
<dbReference type="EMBL" id="AGBA01000009">
    <property type="protein sequence ID" value="EGY78198.1"/>
    <property type="molecule type" value="Genomic_DNA"/>
</dbReference>
<protein>
    <submittedName>
        <fullName evidence="1">ABC superfamily ATP binding cassette transporter, binding protein</fullName>
    </submittedName>
</protein>
<dbReference type="HOGENOM" id="CLU_031285_10_0_11"/>
<dbReference type="Proteomes" id="UP000005332">
    <property type="component" value="Unassembled WGS sequence"/>
</dbReference>
<gene>
    <name evidence="1" type="ORF">HMPREF9153_0781</name>
</gene>
<comment type="caution">
    <text evidence="1">The sequence shown here is derived from an EMBL/GenBank/DDBJ whole genome shotgun (WGS) entry which is preliminary data.</text>
</comment>
<dbReference type="SUPFAM" id="SSF53850">
    <property type="entry name" value="Periplasmic binding protein-like II"/>
    <property type="match status" value="1"/>
</dbReference>
<proteinExistence type="predicted"/>
<accession>G4CW74</accession>
<dbReference type="Gene3D" id="3.40.190.10">
    <property type="entry name" value="Periplasmic binding protein-like II"/>
    <property type="match status" value="1"/>
</dbReference>
<dbReference type="AlphaFoldDB" id="G4CW74"/>
<dbReference type="PATRIC" id="fig|997355.3.peg.762"/>
<evidence type="ECO:0000313" key="2">
    <source>
        <dbReference type="Proteomes" id="UP000005332"/>
    </source>
</evidence>
<sequence>MICRAGRHGVLTTRRSYQMHFTGRGMTRRGSLGGGLAVAATALAGCSSPVAAGLFGSQLDPSTLVFWNLFSGGDGTRMQAMEAGYQKAYGRGSLQATTFAWGNPYYTKVTLATVGNKPPDVAVSHLTRAKPLREGDIIEDITDADLASVGLSSSDFAAKPWKAQITGGHTIAIPLDTHPFVLFFNSDVCRKAGILGTDGDLTQLQGLEDFEAALQAISRVTGGAAITSANVGGETATPWRLFWTLYNQRSGATPFLSGGGTRLTVNEDLFLDTVARIQSWVRKGWLNKGLDYATAQTYMFTGKAGMYVQGEWEITTAQSIKGLTFGMTKIPTVYDRPAAQADSHCFIIPRKERTDQQRHQVMLFIKKMLEQSMTWAEGGHIPAYQPIATSSAYKALRPQANYASAADIAVYDDPTWYGGSGSTFENIVGAQLALAQQLAVTPQGALNVIKQQLRVYLDTESPL</sequence>
<organism evidence="1 2">
    <name type="scientific">Cutibacterium avidum ATCC 25577</name>
    <dbReference type="NCBI Taxonomy" id="997355"/>
    <lineage>
        <taxon>Bacteria</taxon>
        <taxon>Bacillati</taxon>
        <taxon>Actinomycetota</taxon>
        <taxon>Actinomycetes</taxon>
        <taxon>Propionibacteriales</taxon>
        <taxon>Propionibacteriaceae</taxon>
        <taxon>Cutibacterium</taxon>
    </lineage>
</organism>
<dbReference type="Pfam" id="PF01547">
    <property type="entry name" value="SBP_bac_1"/>
    <property type="match status" value="1"/>
</dbReference>
<dbReference type="PANTHER" id="PTHR43649:SF14">
    <property type="entry name" value="BLR3389 PROTEIN"/>
    <property type="match status" value="1"/>
</dbReference>